<proteinExistence type="predicted"/>
<accession>A0ABS8N1A8</accession>
<evidence type="ECO:0000313" key="2">
    <source>
        <dbReference type="Proteomes" id="UP001165422"/>
    </source>
</evidence>
<comment type="caution">
    <text evidence="1">The sequence shown here is derived from an EMBL/GenBank/DDBJ whole genome shotgun (WGS) entry which is preliminary data.</text>
</comment>
<protein>
    <submittedName>
        <fullName evidence="1">LarC family nickel insertion protein</fullName>
    </submittedName>
</protein>
<dbReference type="RefSeq" id="WP_229980602.1">
    <property type="nucleotide sequence ID" value="NZ_JAJJPB010000001.1"/>
</dbReference>
<reference evidence="1" key="1">
    <citation type="submission" date="2021-11" db="EMBL/GenBank/DDBJ databases">
        <authorList>
            <person name="Qingchun L."/>
            <person name="Dong Z."/>
            <person name="Zongwei Q."/>
            <person name="Jia Z."/>
            <person name="Duotao L."/>
        </authorList>
    </citation>
    <scope>NUCLEOTIDE SEQUENCE</scope>
    <source>
        <strain evidence="1">WLY-B-L2</strain>
    </source>
</reference>
<gene>
    <name evidence="1" type="ORF">LN736_01695</name>
</gene>
<dbReference type="Proteomes" id="UP001165422">
    <property type="component" value="Unassembled WGS sequence"/>
</dbReference>
<organism evidence="1 2">
    <name type="scientific">Clostridium aromativorans</name>
    <dbReference type="NCBI Taxonomy" id="2836848"/>
    <lineage>
        <taxon>Bacteria</taxon>
        <taxon>Bacillati</taxon>
        <taxon>Bacillota</taxon>
        <taxon>Clostridia</taxon>
        <taxon>Eubacteriales</taxon>
        <taxon>Clostridiaceae</taxon>
        <taxon>Clostridium</taxon>
    </lineage>
</organism>
<name>A0ABS8N1A8_9CLOT</name>
<sequence>MAYEEDYFQCTEGISGNMILKALVNARKMELSVF</sequence>
<keyword evidence="2" id="KW-1185">Reference proteome</keyword>
<dbReference type="EMBL" id="JAJJPB010000001">
    <property type="protein sequence ID" value="MCC9293587.1"/>
    <property type="molecule type" value="Genomic_DNA"/>
</dbReference>
<evidence type="ECO:0000313" key="1">
    <source>
        <dbReference type="EMBL" id="MCC9293587.1"/>
    </source>
</evidence>